<dbReference type="InterPro" id="IPR036875">
    <property type="entry name" value="Znf_CCHC_sf"/>
</dbReference>
<dbReference type="SUPFAM" id="SSF57756">
    <property type="entry name" value="Retrovirus zinc finger-like domains"/>
    <property type="match status" value="1"/>
</dbReference>
<dbReference type="GO" id="GO:0006974">
    <property type="term" value="P:DNA damage response"/>
    <property type="evidence" value="ECO:0007669"/>
    <property type="project" value="UniProtKB-KW"/>
</dbReference>
<protein>
    <submittedName>
        <fullName evidence="5">Electron transporter</fullName>
    </submittedName>
</protein>
<dbReference type="EMBL" id="VEPZ02001568">
    <property type="protein sequence ID" value="KAE8667695.1"/>
    <property type="molecule type" value="Genomic_DNA"/>
</dbReference>
<keyword evidence="2" id="KW-0539">Nucleus</keyword>
<dbReference type="GO" id="GO:0043111">
    <property type="term" value="P:replication fork arrest"/>
    <property type="evidence" value="ECO:0007669"/>
    <property type="project" value="TreeGrafter"/>
</dbReference>
<dbReference type="InterPro" id="IPR001878">
    <property type="entry name" value="Znf_CCHC"/>
</dbReference>
<feature type="compositionally biased region" description="Basic and acidic residues" evidence="3">
    <location>
        <begin position="155"/>
        <end position="167"/>
    </location>
</feature>
<comment type="subcellular location">
    <subcellularLocation>
        <location evidence="2">Nucleus</location>
    </subcellularLocation>
</comment>
<keyword evidence="1" id="KW-0862">Zinc</keyword>
<dbReference type="Gene3D" id="4.10.60.10">
    <property type="entry name" value="Zinc finger, CCHC-type"/>
    <property type="match status" value="2"/>
</dbReference>
<dbReference type="GO" id="GO:0031297">
    <property type="term" value="P:replication fork processing"/>
    <property type="evidence" value="ECO:0007669"/>
    <property type="project" value="UniProtKB-UniRule"/>
</dbReference>
<sequence>MDNANSAPTGCYKCGRTGHWSHDCPDAPKSDPPYPRRAGSDNPNSAGKGCYKCGRPGHWARDCPDQPNPNASSSSTDFTSNPLPRPENPKKVAKSRTRPKLTPELLLSDDGLGYNCIKDLRERIARGGDPTKSHESPDEINPPTDEQVAGQTGEQTHDHHEGDHVDEIQESMLNEIYQKASEEPSHDIHTPTVAAEALAAGDSRPQEQMPNGEANCCTEIHITEEQSSDGS</sequence>
<keyword evidence="2" id="KW-0227">DNA damage</keyword>
<feature type="region of interest" description="Disordered" evidence="3">
    <location>
        <begin position="125"/>
        <end position="212"/>
    </location>
</feature>
<feature type="region of interest" description="Disordered" evidence="3">
    <location>
        <begin position="1"/>
        <end position="113"/>
    </location>
</feature>
<dbReference type="PROSITE" id="PS50158">
    <property type="entry name" value="ZF_CCHC"/>
    <property type="match status" value="2"/>
</dbReference>
<dbReference type="GO" id="GO:0008270">
    <property type="term" value="F:zinc ion binding"/>
    <property type="evidence" value="ECO:0007669"/>
    <property type="project" value="UniProtKB-KW"/>
</dbReference>
<evidence type="ECO:0000256" key="2">
    <source>
        <dbReference type="RuleBase" id="RU366049"/>
    </source>
</evidence>
<gene>
    <name evidence="5" type="ORF">F3Y22_tig00112383pilonHSYRG00376</name>
</gene>
<comment type="function">
    <text evidence="2">Plays an important role in the control of DNA replication and the maintenance of replication fork stability.</text>
</comment>
<keyword evidence="2" id="KW-0131">Cell cycle</keyword>
<feature type="domain" description="CCHC-type" evidence="4">
    <location>
        <begin position="11"/>
        <end position="26"/>
    </location>
</feature>
<evidence type="ECO:0000313" key="5">
    <source>
        <dbReference type="EMBL" id="KAE8667695.1"/>
    </source>
</evidence>
<evidence type="ECO:0000256" key="1">
    <source>
        <dbReference type="PROSITE-ProRule" id="PRU00047"/>
    </source>
</evidence>
<dbReference type="PANTHER" id="PTHR13220">
    <property type="entry name" value="TIMELESS INTERACTING-RELATED"/>
    <property type="match status" value="1"/>
</dbReference>
<accession>A0A6A2XKT9</accession>
<dbReference type="AlphaFoldDB" id="A0A6A2XKT9"/>
<dbReference type="GO" id="GO:0003677">
    <property type="term" value="F:DNA binding"/>
    <property type="evidence" value="ECO:0007669"/>
    <property type="project" value="TreeGrafter"/>
</dbReference>
<comment type="similarity">
    <text evidence="2">Belongs to the CSM3 family.</text>
</comment>
<dbReference type="GO" id="GO:0000076">
    <property type="term" value="P:DNA replication checkpoint signaling"/>
    <property type="evidence" value="ECO:0007669"/>
    <property type="project" value="UniProtKB-UniRule"/>
</dbReference>
<dbReference type="SMART" id="SM00343">
    <property type="entry name" value="ZnF_C2HC"/>
    <property type="match status" value="2"/>
</dbReference>
<feature type="compositionally biased region" description="Polar residues" evidence="3">
    <location>
        <begin position="68"/>
        <end position="82"/>
    </location>
</feature>
<dbReference type="InterPro" id="IPR040038">
    <property type="entry name" value="TIPIN/Csm3/Swi3"/>
</dbReference>
<keyword evidence="1" id="KW-0863">Zinc-finger</keyword>
<dbReference type="GO" id="GO:0031298">
    <property type="term" value="C:replication fork protection complex"/>
    <property type="evidence" value="ECO:0007669"/>
    <property type="project" value="TreeGrafter"/>
</dbReference>
<keyword evidence="1" id="KW-0479">Metal-binding</keyword>
<proteinExistence type="inferred from homology"/>
<dbReference type="Proteomes" id="UP000436088">
    <property type="component" value="Unassembled WGS sequence"/>
</dbReference>
<reference evidence="5" key="1">
    <citation type="submission" date="2019-09" db="EMBL/GenBank/DDBJ databases">
        <title>Draft genome information of white flower Hibiscus syriacus.</title>
        <authorList>
            <person name="Kim Y.-M."/>
        </authorList>
    </citation>
    <scope>NUCLEOTIDE SEQUENCE [LARGE SCALE GENOMIC DNA]</scope>
    <source>
        <strain evidence="5">YM2019G1</strain>
    </source>
</reference>
<feature type="compositionally biased region" description="Basic and acidic residues" evidence="3">
    <location>
        <begin position="20"/>
        <end position="29"/>
    </location>
</feature>
<evidence type="ECO:0000259" key="4">
    <source>
        <dbReference type="PROSITE" id="PS50158"/>
    </source>
</evidence>
<organism evidence="5 6">
    <name type="scientific">Hibiscus syriacus</name>
    <name type="common">Rose of Sharon</name>
    <dbReference type="NCBI Taxonomy" id="106335"/>
    <lineage>
        <taxon>Eukaryota</taxon>
        <taxon>Viridiplantae</taxon>
        <taxon>Streptophyta</taxon>
        <taxon>Embryophyta</taxon>
        <taxon>Tracheophyta</taxon>
        <taxon>Spermatophyta</taxon>
        <taxon>Magnoliopsida</taxon>
        <taxon>eudicotyledons</taxon>
        <taxon>Gunneridae</taxon>
        <taxon>Pentapetalae</taxon>
        <taxon>rosids</taxon>
        <taxon>malvids</taxon>
        <taxon>Malvales</taxon>
        <taxon>Malvaceae</taxon>
        <taxon>Malvoideae</taxon>
        <taxon>Hibiscus</taxon>
    </lineage>
</organism>
<name>A0A6A2XKT9_HIBSY</name>
<evidence type="ECO:0000313" key="6">
    <source>
        <dbReference type="Proteomes" id="UP000436088"/>
    </source>
</evidence>
<feature type="domain" description="CCHC-type" evidence="4">
    <location>
        <begin position="50"/>
        <end position="65"/>
    </location>
</feature>
<comment type="caution">
    <text evidence="5">The sequence shown here is derived from an EMBL/GenBank/DDBJ whole genome shotgun (WGS) entry which is preliminary data.</text>
</comment>
<dbReference type="Pfam" id="PF00098">
    <property type="entry name" value="zf-CCHC"/>
    <property type="match status" value="2"/>
</dbReference>
<feature type="compositionally biased region" description="Basic and acidic residues" evidence="3">
    <location>
        <begin position="180"/>
        <end position="189"/>
    </location>
</feature>
<evidence type="ECO:0000256" key="3">
    <source>
        <dbReference type="SAM" id="MobiDB-lite"/>
    </source>
</evidence>
<keyword evidence="6" id="KW-1185">Reference proteome</keyword>
<feature type="compositionally biased region" description="Basic and acidic residues" evidence="3">
    <location>
        <begin position="125"/>
        <end position="137"/>
    </location>
</feature>
<dbReference type="PANTHER" id="PTHR13220:SF11">
    <property type="entry name" value="TIMELESS-INTERACTING PROTEIN"/>
    <property type="match status" value="1"/>
</dbReference>